<proteinExistence type="predicted"/>
<organism evidence="1 2">
    <name type="scientific">Favolaschia claudopus</name>
    <dbReference type="NCBI Taxonomy" id="2862362"/>
    <lineage>
        <taxon>Eukaryota</taxon>
        <taxon>Fungi</taxon>
        <taxon>Dikarya</taxon>
        <taxon>Basidiomycota</taxon>
        <taxon>Agaricomycotina</taxon>
        <taxon>Agaricomycetes</taxon>
        <taxon>Agaricomycetidae</taxon>
        <taxon>Agaricales</taxon>
        <taxon>Marasmiineae</taxon>
        <taxon>Mycenaceae</taxon>
        <taxon>Favolaschia</taxon>
    </lineage>
</organism>
<gene>
    <name evidence="1" type="ORF">R3P38DRAFT_942039</name>
</gene>
<protein>
    <submittedName>
        <fullName evidence="1">Uncharacterized protein</fullName>
    </submittedName>
</protein>
<evidence type="ECO:0000313" key="1">
    <source>
        <dbReference type="EMBL" id="KAK7027612.1"/>
    </source>
</evidence>
<accession>A0AAW0BM20</accession>
<name>A0AAW0BM20_9AGAR</name>
<keyword evidence="2" id="KW-1185">Reference proteome</keyword>
<dbReference type="AlphaFoldDB" id="A0AAW0BM20"/>
<sequence>MDLFDHIFFQAAAVPALDMPMLEEFSIEYSHTMHAFYPYGAIQPMLCLFPYCSHPCSGVYRAMAGPFDPPFDIGSALEQFPDLVELSLDIPNLISNTLISRLVPRDGKLPLAPKLERIHFPNRSLLHKDCLWQTLVDMLYARFCPTVHGVSRLHTFEFPTDKRSHDVDVVAGLKTLRKRHHWNIKVGFESVFPAWNEWRT</sequence>
<reference evidence="1 2" key="1">
    <citation type="journal article" date="2024" name="J Genomics">
        <title>Draft genome sequencing and assembly of Favolaschia claudopus CIRM-BRFM 2984 isolated from oak limbs.</title>
        <authorList>
            <person name="Navarro D."/>
            <person name="Drula E."/>
            <person name="Chaduli D."/>
            <person name="Cazenave R."/>
            <person name="Ahrendt S."/>
            <person name="Wang J."/>
            <person name="Lipzen A."/>
            <person name="Daum C."/>
            <person name="Barry K."/>
            <person name="Grigoriev I.V."/>
            <person name="Favel A."/>
            <person name="Rosso M.N."/>
            <person name="Martin F."/>
        </authorList>
    </citation>
    <scope>NUCLEOTIDE SEQUENCE [LARGE SCALE GENOMIC DNA]</scope>
    <source>
        <strain evidence="1 2">CIRM-BRFM 2984</strain>
    </source>
</reference>
<dbReference type="Proteomes" id="UP001362999">
    <property type="component" value="Unassembled WGS sequence"/>
</dbReference>
<comment type="caution">
    <text evidence="1">The sequence shown here is derived from an EMBL/GenBank/DDBJ whole genome shotgun (WGS) entry which is preliminary data.</text>
</comment>
<dbReference type="EMBL" id="JAWWNJ010000029">
    <property type="protein sequence ID" value="KAK7027612.1"/>
    <property type="molecule type" value="Genomic_DNA"/>
</dbReference>
<evidence type="ECO:0000313" key="2">
    <source>
        <dbReference type="Proteomes" id="UP001362999"/>
    </source>
</evidence>